<dbReference type="PANTHER" id="PTHR15439">
    <property type="entry name" value="RETINOBLASTOMA-BINDING PROTEIN 6"/>
    <property type="match status" value="1"/>
</dbReference>
<feature type="compositionally biased region" description="Basic and acidic residues" evidence="1">
    <location>
        <begin position="607"/>
        <end position="618"/>
    </location>
</feature>
<evidence type="ECO:0000259" key="2">
    <source>
        <dbReference type="PROSITE" id="PS00028"/>
    </source>
</evidence>
<dbReference type="PROSITE" id="PS00028">
    <property type="entry name" value="ZINC_FINGER_C2H2_1"/>
    <property type="match status" value="1"/>
</dbReference>
<feature type="compositionally biased region" description="Polar residues" evidence="1">
    <location>
        <begin position="257"/>
        <end position="266"/>
    </location>
</feature>
<feature type="compositionally biased region" description="Basic residues" evidence="1">
    <location>
        <begin position="714"/>
        <end position="735"/>
    </location>
</feature>
<feature type="region of interest" description="Disordered" evidence="1">
    <location>
        <begin position="507"/>
        <end position="532"/>
    </location>
</feature>
<dbReference type="GO" id="GO:0006397">
    <property type="term" value="P:mRNA processing"/>
    <property type="evidence" value="ECO:0007669"/>
    <property type="project" value="InterPro"/>
</dbReference>
<feature type="domain" description="C2H2-type" evidence="2">
    <location>
        <begin position="562"/>
        <end position="582"/>
    </location>
</feature>
<evidence type="ECO:0000313" key="4">
    <source>
        <dbReference type="Proteomes" id="UP000324091"/>
    </source>
</evidence>
<feature type="region of interest" description="Disordered" evidence="1">
    <location>
        <begin position="470"/>
        <end position="489"/>
    </location>
</feature>
<dbReference type="GO" id="GO:0005634">
    <property type="term" value="C:nucleus"/>
    <property type="evidence" value="ECO:0007669"/>
    <property type="project" value="TreeGrafter"/>
</dbReference>
<sequence length="735" mass="81478">MDPRNQRNQRNHLYAAAPPFGSAHSRDPPVSSGGFRGAPFGHLPPATARPFRHHQPRFATPQCSSYPADYYAMIGLGRPHQRLPLWTPTPAPCPRPHLSDRASEEFLRCIAANEPLPHYLKENLDYSLADAFSRSRGKSRARSRSRGKSRARSRSRGKSRARSRSRGRSGARSRSRGKSRARSRSRGKSRPRSRSRGKSRARSRSRGKSRARSRSRGRSGARSRSRGKSPARSRSRGRSKSHARGTSAQRERGSCGSWGQNRISSPTQSRTRGQRSGSSGEMDQNKRGNRSSVDQDETSPGGSLLKGLQMVLSSQELGGRFSNLTDALLGMKAFGESKEEQVPLGGQQETSGEDLITLPHDRVGSDFFWLQAPNQKDSGVHKDEALEAEESFLYGKEAASRSFSETSCREKPGGAPETSTFGGVEDLLNVQQHLQNTSRIASALLDSSTCERIKSVLSCLGSAHVVTGQEPEEEPLLSPAPTASPLTGQPNMLQALQSSITAAQETCSQLDGNPTSQIPAGQHQMDEEEDRSRLKRATAGKMEVLMKELQKLMKHNVIGFYCQKCEEFFGDWSSAENHAATHCCPCSAQEVRLDKCGGRDGTTQQHPADKEGHEDSRYRGNPGVQTVDGEWREERDHRNRHHPDHRSRKESLFLEEEMKKERMLITVSQEPEPPSHRKDPQAPKVNTATMVSNSKCSSSTLEENETSGKEKTIKTKSHKKKKKKKTHGKKKNKES</sequence>
<protein>
    <recommendedName>
        <fullName evidence="2">C2H2-type domain-containing protein</fullName>
    </recommendedName>
</protein>
<feature type="region of interest" description="Disordered" evidence="1">
    <location>
        <begin position="597"/>
        <end position="735"/>
    </location>
</feature>
<accession>A0A5C6PF19</accession>
<name>A0A5C6PF19_9TELE</name>
<feature type="region of interest" description="Disordered" evidence="1">
    <location>
        <begin position="1"/>
        <end position="52"/>
    </location>
</feature>
<reference evidence="3 4" key="1">
    <citation type="submission" date="2019-04" db="EMBL/GenBank/DDBJ databases">
        <title>Chromosome genome assembly for Takifugu flavidus.</title>
        <authorList>
            <person name="Xiao S."/>
        </authorList>
    </citation>
    <scope>NUCLEOTIDE SEQUENCE [LARGE SCALE GENOMIC DNA]</scope>
    <source>
        <strain evidence="3">HTHZ2018</strain>
        <tissue evidence="3">Muscle</tissue>
    </source>
</reference>
<dbReference type="InterPro" id="IPR033489">
    <property type="entry name" value="RBBP6"/>
</dbReference>
<dbReference type="Proteomes" id="UP000324091">
    <property type="component" value="Chromosome 11"/>
</dbReference>
<dbReference type="PANTHER" id="PTHR15439:SF16">
    <property type="entry name" value="OS03G0335100 PROTEIN"/>
    <property type="match status" value="1"/>
</dbReference>
<dbReference type="AlphaFoldDB" id="A0A5C6PF19"/>
<organism evidence="3 4">
    <name type="scientific">Takifugu flavidus</name>
    <name type="common">sansaifugu</name>
    <dbReference type="NCBI Taxonomy" id="433684"/>
    <lineage>
        <taxon>Eukaryota</taxon>
        <taxon>Metazoa</taxon>
        <taxon>Chordata</taxon>
        <taxon>Craniata</taxon>
        <taxon>Vertebrata</taxon>
        <taxon>Euteleostomi</taxon>
        <taxon>Actinopterygii</taxon>
        <taxon>Neopterygii</taxon>
        <taxon>Teleostei</taxon>
        <taxon>Neoteleostei</taxon>
        <taxon>Acanthomorphata</taxon>
        <taxon>Eupercaria</taxon>
        <taxon>Tetraodontiformes</taxon>
        <taxon>Tetradontoidea</taxon>
        <taxon>Tetraodontidae</taxon>
        <taxon>Takifugu</taxon>
    </lineage>
</organism>
<dbReference type="GO" id="GO:0061630">
    <property type="term" value="F:ubiquitin protein ligase activity"/>
    <property type="evidence" value="ECO:0007669"/>
    <property type="project" value="InterPro"/>
</dbReference>
<feature type="compositionally biased region" description="Basic and acidic residues" evidence="1">
    <location>
        <begin position="647"/>
        <end position="663"/>
    </location>
</feature>
<dbReference type="GO" id="GO:0016567">
    <property type="term" value="P:protein ubiquitination"/>
    <property type="evidence" value="ECO:0007669"/>
    <property type="project" value="InterPro"/>
</dbReference>
<keyword evidence="4" id="KW-1185">Reference proteome</keyword>
<feature type="compositionally biased region" description="Low complexity" evidence="1">
    <location>
        <begin position="476"/>
        <end position="487"/>
    </location>
</feature>
<gene>
    <name evidence="3" type="ORF">D4764_11G0000660</name>
</gene>
<proteinExistence type="predicted"/>
<feature type="compositionally biased region" description="Polar residues" evidence="1">
    <location>
        <begin position="684"/>
        <end position="701"/>
    </location>
</feature>
<comment type="caution">
    <text evidence="3">The sequence shown here is derived from an EMBL/GenBank/DDBJ whole genome shotgun (WGS) entry which is preliminary data.</text>
</comment>
<evidence type="ECO:0000313" key="3">
    <source>
        <dbReference type="EMBL" id="TWW77945.1"/>
    </source>
</evidence>
<dbReference type="EMBL" id="RHFK02000003">
    <property type="protein sequence ID" value="TWW77945.1"/>
    <property type="molecule type" value="Genomic_DNA"/>
</dbReference>
<evidence type="ECO:0000256" key="1">
    <source>
        <dbReference type="SAM" id="MobiDB-lite"/>
    </source>
</evidence>
<feature type="compositionally biased region" description="Basic residues" evidence="1">
    <location>
        <begin position="135"/>
        <end position="243"/>
    </location>
</feature>
<feature type="region of interest" description="Disordered" evidence="1">
    <location>
        <begin position="132"/>
        <end position="304"/>
    </location>
</feature>
<dbReference type="GO" id="GO:0006511">
    <property type="term" value="P:ubiquitin-dependent protein catabolic process"/>
    <property type="evidence" value="ECO:0007669"/>
    <property type="project" value="TreeGrafter"/>
</dbReference>
<dbReference type="InterPro" id="IPR013087">
    <property type="entry name" value="Znf_C2H2_type"/>
</dbReference>
<feature type="compositionally biased region" description="Polar residues" evidence="1">
    <location>
        <begin position="507"/>
        <end position="519"/>
    </location>
</feature>
<feature type="compositionally biased region" description="Low complexity" evidence="1">
    <location>
        <begin position="267"/>
        <end position="280"/>
    </location>
</feature>